<comment type="caution">
    <text evidence="3">The sequence shown here is derived from an EMBL/GenBank/DDBJ whole genome shotgun (WGS) entry which is preliminary data.</text>
</comment>
<organism evidence="3 4">
    <name type="scientific">Clostridium aromativorans</name>
    <dbReference type="NCBI Taxonomy" id="2836848"/>
    <lineage>
        <taxon>Bacteria</taxon>
        <taxon>Bacillati</taxon>
        <taxon>Bacillota</taxon>
        <taxon>Clostridia</taxon>
        <taxon>Eubacteriales</taxon>
        <taxon>Clostridiaceae</taxon>
        <taxon>Clostridium</taxon>
    </lineage>
</organism>
<gene>
    <name evidence="3" type="primary">fdrA</name>
    <name evidence="3" type="ORF">LN736_11905</name>
</gene>
<dbReference type="Pfam" id="PF02629">
    <property type="entry name" value="CoA_binding"/>
    <property type="match status" value="1"/>
</dbReference>
<evidence type="ECO:0000313" key="3">
    <source>
        <dbReference type="EMBL" id="MCC9295562.1"/>
    </source>
</evidence>
<feature type="domain" description="CoA-binding" evidence="2">
    <location>
        <begin position="193"/>
        <end position="286"/>
    </location>
</feature>
<dbReference type="InterPro" id="IPR005811">
    <property type="entry name" value="SUCC_ACL_C"/>
</dbReference>
<dbReference type="Proteomes" id="UP001165422">
    <property type="component" value="Unassembled WGS sequence"/>
</dbReference>
<dbReference type="NCBIfam" id="NF004760">
    <property type="entry name" value="PRK06091.1"/>
    <property type="match status" value="1"/>
</dbReference>
<dbReference type="SUPFAM" id="SSF52210">
    <property type="entry name" value="Succinyl-CoA synthetase domains"/>
    <property type="match status" value="2"/>
</dbReference>
<evidence type="ECO:0000259" key="1">
    <source>
        <dbReference type="Pfam" id="PF00549"/>
    </source>
</evidence>
<dbReference type="PANTHER" id="PTHR11117:SF24">
    <property type="entry name" value="PROTEIN FDRA"/>
    <property type="match status" value="1"/>
</dbReference>
<dbReference type="InterPro" id="IPR036291">
    <property type="entry name" value="NAD(P)-bd_dom_sf"/>
</dbReference>
<protein>
    <submittedName>
        <fullName evidence="3">Acyl-CoA synthetase FdrA</fullName>
    </submittedName>
</protein>
<keyword evidence="4" id="KW-1185">Reference proteome</keyword>
<dbReference type="RefSeq" id="WP_229981595.1">
    <property type="nucleotide sequence ID" value="NZ_JAJJPB010000015.1"/>
</dbReference>
<evidence type="ECO:0000313" key="4">
    <source>
        <dbReference type="Proteomes" id="UP001165422"/>
    </source>
</evidence>
<sequence length="522" mass="57304">MKLCVDIRKNTYYDSVALMVITKEIKKLPYVNEIIVGMGTDLNKDLADNLKLSNADVKNLTPNDFFIAALVDEEEDNAYENIINKVDELLNFKKEEPGGEDEYKPKTLKSAIKHMKDANLAIISLPGEYAADEARRALKNGLNVMLFSDNVSMEDEIELKKFARDKGLLVMGPDCGTAIINHVPLCFANVVRKGDIGIVGASGTGTQEVTVLIDRLGGGVSQVIGTGGRDLKSAVGGIMMIEGFKALIDDPDTKVIVLISKPPDLEVYEKILNMIGSANKSVVVDFIGGDREEIESHGAYSCVSLEDAAHKAVALSKGNPVLDYTGFTQTKNEIDALVERESLKFDSEQKYIRALYTGGTLADEAMKLLDKEGYAMYSNIPLSQDYRLKDISKSEKNTCIDLGDDDFTVGRPHPMIDPMGRVERLPEEAHDGEVAIILMDFVIGYGCHVDPAGEMLPQIIEAKKNARSRGKYLCVVGYVCGTEADPQNFKEQKEKLEKAGVIVMPSNAQAVRFCAKLMKKLN</sequence>
<dbReference type="EMBL" id="JAJJPB010000015">
    <property type="protein sequence ID" value="MCC9295562.1"/>
    <property type="molecule type" value="Genomic_DNA"/>
</dbReference>
<name>A0ABS8N6Z6_9CLOT</name>
<dbReference type="InterPro" id="IPR003781">
    <property type="entry name" value="CoA-bd"/>
</dbReference>
<accession>A0ABS8N6Z6</accession>
<dbReference type="SUPFAM" id="SSF51735">
    <property type="entry name" value="NAD(P)-binding Rossmann-fold domains"/>
    <property type="match status" value="1"/>
</dbReference>
<reference evidence="3" key="1">
    <citation type="submission" date="2021-11" db="EMBL/GenBank/DDBJ databases">
        <authorList>
            <person name="Qingchun L."/>
            <person name="Dong Z."/>
            <person name="Zongwei Q."/>
            <person name="Jia Z."/>
            <person name="Duotao L."/>
        </authorList>
    </citation>
    <scope>NUCLEOTIDE SEQUENCE</scope>
    <source>
        <strain evidence="3">WLY-B-L2</strain>
    </source>
</reference>
<feature type="domain" description="ATP-citrate synthase/succinyl-CoA ligase C-terminal" evidence="1">
    <location>
        <begin position="355"/>
        <end position="513"/>
    </location>
</feature>
<dbReference type="Pfam" id="PF00549">
    <property type="entry name" value="Ligase_CoA"/>
    <property type="match status" value="1"/>
</dbReference>
<dbReference type="PANTHER" id="PTHR11117">
    <property type="entry name" value="SUCCINYL-COA LIGASE SUBUNIT ALPHA"/>
    <property type="match status" value="1"/>
</dbReference>
<dbReference type="Gene3D" id="3.40.50.720">
    <property type="entry name" value="NAD(P)-binding Rossmann-like Domain"/>
    <property type="match status" value="1"/>
</dbReference>
<dbReference type="InterPro" id="IPR016102">
    <property type="entry name" value="Succinyl-CoA_synth-like"/>
</dbReference>
<dbReference type="Gene3D" id="3.40.50.261">
    <property type="entry name" value="Succinyl-CoA synthetase domains"/>
    <property type="match status" value="2"/>
</dbReference>
<evidence type="ECO:0000259" key="2">
    <source>
        <dbReference type="Pfam" id="PF02629"/>
    </source>
</evidence>
<proteinExistence type="predicted"/>